<sequence length="1025" mass="105871">MRVAGQKPPDDDPNKEPSSDDQWAPPPPPPPAWGPDPAQPPLPPWAVPPAPPYGAPPPGLPGSPPYAPPQPPQEPYPSAQQPQEPYAPAQPPPGPYAPPQDEPLHFGRPPQGSTPEAPAEELLDFGPPPPQDSAPVEPQDDIPQRPPGTQEWEPAGDPWRIPPQPVWDPAVESSPAVPAPPPATYGPGGQEPPEPRFPAYGAGESTALDLPPSAMVPRSTPRPPGAPEHDPRTSGEHRSVTFDEPWRTETPGRTGRRLPLRPILIGVGGVVVAGLVAGGVYVLTGTDKGSAPKTPAAQLAGRIFAADPAAGTDGRDQELLGVASSGSTVVAIGGEADTADYRAEFLYSTDGGRSFRLAGLRTTDGAEPAYGDVPRVIAGSGGGWVALGGSHTGTAVWTSKDGSTWVRQPDTSGASFGRDRIARVARTASGFVAIGETSQKGDYSDAVPVVWLSTDGRNWERLGNDQLKMSLSGGPLSLVDVATVGNTAIVYGWTTDGKGRVVKDAVWRSADGGRNWEPVDVPHPKGTAGPGIAIGATSHGFVAGRNGSSKSERYGVIMTSADGKQWQAAGEIHLPGYGGLQRFAGFDNGVAALIGGDRKVLLARSPDGRAWQNAGEVPTPSSVSIQGMAVTAGATIVAGREADAQDADAVLSVRDAQGQEIAVDPTRIAGAVQPDQALTAVATGSRLSVAVGSTNGDAAVWTSADGRRWSRGQATGQALARPGRQRLISVVSGNAGWLAVGFDTTRPLIVASEDGTTWRAVDGGKAFEPGDADHVATYAATVGPAGYVIVGEYGSSAGTWHSADLKTWDRGAGPDLTGDQQANRWMRGVVGGSFGYVAVGGLNDPAVKDGPRGRPAAWTSTDGKKWTLHQVPLPSGALEAWFDKVAAVGNVVVATGSAATPSGRRAFAFVSPDGGASWQEVRLPAAGPDGPDSSDRNSIVTAATATPRGFVVTGAGGRLGRSDVVLWTSRDGRSWTAQTPQGTGLSERGDQWLTGMTPLGGDLLAVGVSADHKGEQPTLWRRPLP</sequence>
<accession>A0ABP8TWZ2</accession>
<organism evidence="4 5">
    <name type="scientific">Actinoallomurus liliacearum</name>
    <dbReference type="NCBI Taxonomy" id="1080073"/>
    <lineage>
        <taxon>Bacteria</taxon>
        <taxon>Bacillati</taxon>
        <taxon>Actinomycetota</taxon>
        <taxon>Actinomycetes</taxon>
        <taxon>Streptosporangiales</taxon>
        <taxon>Thermomonosporaceae</taxon>
        <taxon>Actinoallomurus</taxon>
    </lineage>
</organism>
<protein>
    <recommendedName>
        <fullName evidence="6">Exo-alpha-sialidase</fullName>
    </recommendedName>
</protein>
<feature type="compositionally biased region" description="Basic and acidic residues" evidence="2">
    <location>
        <begin position="227"/>
        <end position="247"/>
    </location>
</feature>
<keyword evidence="3" id="KW-0472">Membrane</keyword>
<evidence type="ECO:0008006" key="6">
    <source>
        <dbReference type="Google" id="ProtNLM"/>
    </source>
</evidence>
<comment type="caution">
    <text evidence="4">The sequence shown here is derived from an EMBL/GenBank/DDBJ whole genome shotgun (WGS) entry which is preliminary data.</text>
</comment>
<evidence type="ECO:0000256" key="1">
    <source>
        <dbReference type="ARBA" id="ARBA00022581"/>
    </source>
</evidence>
<keyword evidence="1" id="KW-0945">Host-virus interaction</keyword>
<keyword evidence="3" id="KW-0812">Transmembrane</keyword>
<reference evidence="5" key="1">
    <citation type="journal article" date="2019" name="Int. J. Syst. Evol. Microbiol.">
        <title>The Global Catalogue of Microorganisms (GCM) 10K type strain sequencing project: providing services to taxonomists for standard genome sequencing and annotation.</title>
        <authorList>
            <consortium name="The Broad Institute Genomics Platform"/>
            <consortium name="The Broad Institute Genome Sequencing Center for Infectious Disease"/>
            <person name="Wu L."/>
            <person name="Ma J."/>
        </authorList>
    </citation>
    <scope>NUCLEOTIDE SEQUENCE [LARGE SCALE GENOMIC DNA]</scope>
    <source>
        <strain evidence="5">JCM 17938</strain>
    </source>
</reference>
<gene>
    <name evidence="4" type="ORF">GCM10023195_70360</name>
</gene>
<dbReference type="SUPFAM" id="SSF110296">
    <property type="entry name" value="Oligoxyloglucan reducing end-specific cellobiohydrolase"/>
    <property type="match status" value="1"/>
</dbReference>
<dbReference type="Gene3D" id="2.130.10.10">
    <property type="entry name" value="YVTN repeat-like/Quinoprotein amine dehydrogenase"/>
    <property type="match status" value="1"/>
</dbReference>
<proteinExistence type="predicted"/>
<dbReference type="EMBL" id="BAABHJ010000031">
    <property type="protein sequence ID" value="GAA4615896.1"/>
    <property type="molecule type" value="Genomic_DNA"/>
</dbReference>
<dbReference type="PANTHER" id="PTHR13037">
    <property type="entry name" value="FORMIN"/>
    <property type="match status" value="1"/>
</dbReference>
<feature type="compositionally biased region" description="Pro residues" evidence="2">
    <location>
        <begin position="24"/>
        <end position="75"/>
    </location>
</feature>
<keyword evidence="3" id="KW-1133">Transmembrane helix</keyword>
<feature type="region of interest" description="Disordered" evidence="2">
    <location>
        <begin position="1"/>
        <end position="253"/>
    </location>
</feature>
<dbReference type="InterPro" id="IPR036278">
    <property type="entry name" value="Sialidase_sf"/>
</dbReference>
<evidence type="ECO:0000256" key="3">
    <source>
        <dbReference type="SAM" id="Phobius"/>
    </source>
</evidence>
<feature type="compositionally biased region" description="Pro residues" evidence="2">
    <location>
        <begin position="88"/>
        <end position="101"/>
    </location>
</feature>
<evidence type="ECO:0000313" key="4">
    <source>
        <dbReference type="EMBL" id="GAA4615896.1"/>
    </source>
</evidence>
<dbReference type="InterPro" id="IPR015943">
    <property type="entry name" value="WD40/YVTN_repeat-like_dom_sf"/>
</dbReference>
<evidence type="ECO:0000256" key="2">
    <source>
        <dbReference type="SAM" id="MobiDB-lite"/>
    </source>
</evidence>
<dbReference type="PANTHER" id="PTHR13037:SF24">
    <property type="entry name" value="POLYCOMB PROTEIN PCL-RELATED"/>
    <property type="match status" value="1"/>
</dbReference>
<feature type="compositionally biased region" description="Basic and acidic residues" evidence="2">
    <location>
        <begin position="8"/>
        <end position="18"/>
    </location>
</feature>
<feature type="transmembrane region" description="Helical" evidence="3">
    <location>
        <begin position="263"/>
        <end position="283"/>
    </location>
</feature>
<name>A0ABP8TWZ2_9ACTN</name>
<keyword evidence="5" id="KW-1185">Reference proteome</keyword>
<feature type="compositionally biased region" description="Pro residues" evidence="2">
    <location>
        <begin position="177"/>
        <end position="196"/>
    </location>
</feature>
<evidence type="ECO:0000313" key="5">
    <source>
        <dbReference type="Proteomes" id="UP001500212"/>
    </source>
</evidence>
<feature type="compositionally biased region" description="Low complexity" evidence="2">
    <location>
        <begin position="76"/>
        <end position="87"/>
    </location>
</feature>
<dbReference type="Proteomes" id="UP001500212">
    <property type="component" value="Unassembled WGS sequence"/>
</dbReference>
<dbReference type="SUPFAM" id="SSF50939">
    <property type="entry name" value="Sialidases"/>
    <property type="match status" value="1"/>
</dbReference>